<reference evidence="2" key="1">
    <citation type="submission" date="2020-09" db="EMBL/GenBank/DDBJ databases">
        <title>A novel bacterium of genus Neiella, isolated from South China Sea.</title>
        <authorList>
            <person name="Huang H."/>
            <person name="Mo K."/>
            <person name="Hu Y."/>
        </authorList>
    </citation>
    <scope>NUCLEOTIDE SEQUENCE</scope>
    <source>
        <strain evidence="2">HB171785</strain>
    </source>
</reference>
<evidence type="ECO:0000313" key="2">
    <source>
        <dbReference type="EMBL" id="MBD1389463.1"/>
    </source>
</evidence>
<evidence type="ECO:0000313" key="3">
    <source>
        <dbReference type="Proteomes" id="UP000638014"/>
    </source>
</evidence>
<dbReference type="Pfam" id="PF01206">
    <property type="entry name" value="TusA"/>
    <property type="match status" value="1"/>
</dbReference>
<accession>A0A8J6UIY6</accession>
<organism evidence="2 3">
    <name type="scientific">Neiella litorisoli</name>
    <dbReference type="NCBI Taxonomy" id="2771431"/>
    <lineage>
        <taxon>Bacteria</taxon>
        <taxon>Pseudomonadati</taxon>
        <taxon>Pseudomonadota</taxon>
        <taxon>Gammaproteobacteria</taxon>
        <taxon>Alteromonadales</taxon>
        <taxon>Echinimonadaceae</taxon>
        <taxon>Neiella</taxon>
    </lineage>
</organism>
<protein>
    <submittedName>
        <fullName evidence="2">Sulfurtransferase TusA family protein</fullName>
    </submittedName>
</protein>
<dbReference type="Proteomes" id="UP000638014">
    <property type="component" value="Unassembled WGS sequence"/>
</dbReference>
<dbReference type="AlphaFoldDB" id="A0A8J6UIY6"/>
<dbReference type="InterPro" id="IPR001455">
    <property type="entry name" value="TusA-like"/>
</dbReference>
<name>A0A8J6UIY6_9GAMM</name>
<proteinExistence type="predicted"/>
<dbReference type="RefSeq" id="WP_191144570.1">
    <property type="nucleotide sequence ID" value="NZ_JACXAF010000009.1"/>
</dbReference>
<comment type="caution">
    <text evidence="2">The sequence shown here is derived from an EMBL/GenBank/DDBJ whole genome shotgun (WGS) entry which is preliminary data.</text>
</comment>
<sequence length="76" mass="8592">MNPVLFNALHLVCPEFQIQMRRHLAKQPVGQLVHIQTKAPNAERDVRLYAAHSNHKVVACQKEQTVTHIMVKIGAS</sequence>
<keyword evidence="3" id="KW-1185">Reference proteome</keyword>
<dbReference type="InterPro" id="IPR036868">
    <property type="entry name" value="TusA-like_sf"/>
</dbReference>
<feature type="domain" description="UPF0033" evidence="1">
    <location>
        <begin position="7"/>
        <end position="72"/>
    </location>
</feature>
<evidence type="ECO:0000259" key="1">
    <source>
        <dbReference type="Pfam" id="PF01206"/>
    </source>
</evidence>
<gene>
    <name evidence="2" type="ORF">IC617_08490</name>
</gene>
<dbReference type="Gene3D" id="3.30.110.40">
    <property type="entry name" value="TusA-like domain"/>
    <property type="match status" value="1"/>
</dbReference>
<dbReference type="SUPFAM" id="SSF64307">
    <property type="entry name" value="SirA-like"/>
    <property type="match status" value="1"/>
</dbReference>
<dbReference type="EMBL" id="JACXAF010000009">
    <property type="protein sequence ID" value="MBD1389463.1"/>
    <property type="molecule type" value="Genomic_DNA"/>
</dbReference>